<protein>
    <recommendedName>
        <fullName evidence="4">CHCH domain-containing protein</fullName>
    </recommendedName>
</protein>
<feature type="compositionally biased region" description="Basic and acidic residues" evidence="1">
    <location>
        <begin position="22"/>
        <end position="47"/>
    </location>
</feature>
<keyword evidence="3" id="KW-1185">Reference proteome</keyword>
<gene>
    <name evidence="2" type="ORF">LPMP_322730</name>
</gene>
<evidence type="ECO:0000313" key="3">
    <source>
        <dbReference type="Proteomes" id="UP000063063"/>
    </source>
</evidence>
<dbReference type="EMBL" id="CP009401">
    <property type="protein sequence ID" value="AIO01158.1"/>
    <property type="molecule type" value="Genomic_DNA"/>
</dbReference>
<dbReference type="eggNOG" id="ENOG502S80Q">
    <property type="taxonomic scope" value="Eukaryota"/>
</dbReference>
<dbReference type="RefSeq" id="XP_010701958.1">
    <property type="nucleotide sequence ID" value="XM_010703656.1"/>
</dbReference>
<dbReference type="InterPro" id="IPR009069">
    <property type="entry name" value="Cys_alpha_HP_mot_SF"/>
</dbReference>
<dbReference type="OrthoDB" id="248439at2759"/>
<feature type="region of interest" description="Disordered" evidence="1">
    <location>
        <begin position="1"/>
        <end position="47"/>
    </location>
</feature>
<dbReference type="Proteomes" id="UP000063063">
    <property type="component" value="Chromosome 32"/>
</dbReference>
<accession>A0A088RYH0</accession>
<dbReference type="VEuPathDB" id="TriTrypDB:LPMP_322730"/>
<name>A0A088RYH0_LEIPA</name>
<dbReference type="KEGG" id="lpan:LPMP_322730"/>
<evidence type="ECO:0000256" key="1">
    <source>
        <dbReference type="SAM" id="MobiDB-lite"/>
    </source>
</evidence>
<dbReference type="AlphaFoldDB" id="A0A088RYH0"/>
<evidence type="ECO:0000313" key="2">
    <source>
        <dbReference type="EMBL" id="AIO01158.1"/>
    </source>
</evidence>
<dbReference type="SUPFAM" id="SSF47072">
    <property type="entry name" value="Cysteine alpha-hairpin motif"/>
    <property type="match status" value="1"/>
</dbReference>
<dbReference type="VEuPathDB" id="TriTrypDB:LPAL13_320033500"/>
<sequence length="132" mass="15195">MADETEQAQSPSAELAAATPEEQPRQHLEFPPLRDESRNPLDQEKYDRARTHIAGLGHVSSKDVFKDYRRSWLTPFFGSNEPEPTFQEEGALHPCQIFSRQVHTCLEKNNNNFAFCQARVAVFQQCLREFSL</sequence>
<proteinExistence type="predicted"/>
<dbReference type="GeneID" id="22578014"/>
<evidence type="ECO:0008006" key="4">
    <source>
        <dbReference type="Google" id="ProtNLM"/>
    </source>
</evidence>
<organism evidence="2 3">
    <name type="scientific">Leishmania panamensis</name>
    <dbReference type="NCBI Taxonomy" id="5679"/>
    <lineage>
        <taxon>Eukaryota</taxon>
        <taxon>Discoba</taxon>
        <taxon>Euglenozoa</taxon>
        <taxon>Kinetoplastea</taxon>
        <taxon>Metakinetoplastina</taxon>
        <taxon>Trypanosomatida</taxon>
        <taxon>Trypanosomatidae</taxon>
        <taxon>Leishmaniinae</taxon>
        <taxon>Leishmania</taxon>
        <taxon>Leishmania guyanensis species complex</taxon>
    </lineage>
</organism>
<reference evidence="2 3" key="1">
    <citation type="journal article" date="2015" name="Sci. Rep.">
        <title>The genome of Leishmania panamensis: insights into genomics of the L. (Viannia) subgenus.</title>
        <authorList>
            <person name="Llanes A."/>
            <person name="Restrepo C.M."/>
            <person name="Vecchio G.D."/>
            <person name="Anguizola F.J."/>
            <person name="Lleonart R."/>
        </authorList>
    </citation>
    <scope>NUCLEOTIDE SEQUENCE [LARGE SCALE GENOMIC DNA]</scope>
    <source>
        <strain evidence="2 3">MHOM/PA/94/PSC-1</strain>
    </source>
</reference>